<keyword evidence="4" id="KW-1185">Reference proteome</keyword>
<evidence type="ECO:0000313" key="3">
    <source>
        <dbReference type="EMBL" id="PWA52463.1"/>
    </source>
</evidence>
<evidence type="ECO:0000313" key="4">
    <source>
        <dbReference type="Proteomes" id="UP000245207"/>
    </source>
</evidence>
<evidence type="ECO:0000259" key="2">
    <source>
        <dbReference type="Pfam" id="PF17652"/>
    </source>
</evidence>
<dbReference type="STRING" id="35608.A0A2U1LTY2"/>
<feature type="domain" description="Glycosyl hydrolase family 81 C-terminal" evidence="2">
    <location>
        <begin position="3"/>
        <end position="38"/>
    </location>
</feature>
<keyword evidence="1" id="KW-0812">Transmembrane</keyword>
<dbReference type="InterPro" id="IPR040720">
    <property type="entry name" value="GH81_C"/>
</dbReference>
<dbReference type="Proteomes" id="UP000245207">
    <property type="component" value="Unassembled WGS sequence"/>
</dbReference>
<dbReference type="Pfam" id="PF17652">
    <property type="entry name" value="Glyco_hydro81C"/>
    <property type="match status" value="1"/>
</dbReference>
<dbReference type="PANTHER" id="PTHR33116">
    <property type="entry name" value="REVERSE TRANSCRIPTASE ZINC-BINDING DOMAIN-CONTAINING PROTEIN-RELATED-RELATED"/>
    <property type="match status" value="1"/>
</dbReference>
<organism evidence="3 4">
    <name type="scientific">Artemisia annua</name>
    <name type="common">Sweet wormwood</name>
    <dbReference type="NCBI Taxonomy" id="35608"/>
    <lineage>
        <taxon>Eukaryota</taxon>
        <taxon>Viridiplantae</taxon>
        <taxon>Streptophyta</taxon>
        <taxon>Embryophyta</taxon>
        <taxon>Tracheophyta</taxon>
        <taxon>Spermatophyta</taxon>
        <taxon>Magnoliopsida</taxon>
        <taxon>eudicotyledons</taxon>
        <taxon>Gunneridae</taxon>
        <taxon>Pentapetalae</taxon>
        <taxon>asterids</taxon>
        <taxon>campanulids</taxon>
        <taxon>Asterales</taxon>
        <taxon>Asteraceae</taxon>
        <taxon>Asteroideae</taxon>
        <taxon>Anthemideae</taxon>
        <taxon>Artemisiinae</taxon>
        <taxon>Artemisia</taxon>
    </lineage>
</organism>
<protein>
    <submittedName>
        <fullName evidence="3">Glycoside hydrolase, family 81</fullName>
    </submittedName>
</protein>
<dbReference type="GO" id="GO:0016787">
    <property type="term" value="F:hydrolase activity"/>
    <property type="evidence" value="ECO:0007669"/>
    <property type="project" value="UniProtKB-KW"/>
</dbReference>
<proteinExistence type="predicted"/>
<feature type="transmembrane region" description="Helical" evidence="1">
    <location>
        <begin position="20"/>
        <end position="45"/>
    </location>
</feature>
<gene>
    <name evidence="3" type="ORF">CTI12_AA454820</name>
</gene>
<keyword evidence="1" id="KW-0472">Membrane</keyword>
<comment type="caution">
    <text evidence="3">The sequence shown here is derived from an EMBL/GenBank/DDBJ whole genome shotgun (WGS) entry which is preliminary data.</text>
</comment>
<dbReference type="OrthoDB" id="4473401at2759"/>
<keyword evidence="3" id="KW-0378">Hydrolase</keyword>
<keyword evidence="1" id="KW-1133">Transmembrane helix</keyword>
<sequence>MELTEFANRRNQESTSEAINAYYSLALMGLAYGDTYLVVLVEVLWANKRVSGLWFAPSEWKECRTGIQVLPLLPIGLENKLKERTQMFRKQIKYHSVSVLTTKLLNSEFSPIYLTAIHGWPVITGLCTGPSWSYISSIGVGPRLEEVRSFARLLKCKGEVLPFKYLGLLVSANMRKVSSWKTIIDKFQSKLSLWKAKMLSFRGRLVLIKSVMSNLPKAVLALDLYKLVMLVYWPSGGEDGNWKTEDQALYMETIYTSNSWAIGRSLSERLIRVGESFTWSWNWRQALRSGWEIADFDKLTCS</sequence>
<dbReference type="PANTHER" id="PTHR33116:SF79">
    <property type="entry name" value="REVERSE TRANSCRIPTASE DOMAIN, ZINC FINGER, CCHC-TYPE-RELATED"/>
    <property type="match status" value="1"/>
</dbReference>
<name>A0A2U1LTY2_ARTAN</name>
<evidence type="ECO:0000256" key="1">
    <source>
        <dbReference type="SAM" id="Phobius"/>
    </source>
</evidence>
<accession>A0A2U1LTY2</accession>
<dbReference type="AlphaFoldDB" id="A0A2U1LTY2"/>
<dbReference type="EMBL" id="PKPP01007785">
    <property type="protein sequence ID" value="PWA52463.1"/>
    <property type="molecule type" value="Genomic_DNA"/>
</dbReference>
<reference evidence="3 4" key="1">
    <citation type="journal article" date="2018" name="Mol. Plant">
        <title>The genome of Artemisia annua provides insight into the evolution of Asteraceae family and artemisinin biosynthesis.</title>
        <authorList>
            <person name="Shen Q."/>
            <person name="Zhang L."/>
            <person name="Liao Z."/>
            <person name="Wang S."/>
            <person name="Yan T."/>
            <person name="Shi P."/>
            <person name="Liu M."/>
            <person name="Fu X."/>
            <person name="Pan Q."/>
            <person name="Wang Y."/>
            <person name="Lv Z."/>
            <person name="Lu X."/>
            <person name="Zhang F."/>
            <person name="Jiang W."/>
            <person name="Ma Y."/>
            <person name="Chen M."/>
            <person name="Hao X."/>
            <person name="Li L."/>
            <person name="Tang Y."/>
            <person name="Lv G."/>
            <person name="Zhou Y."/>
            <person name="Sun X."/>
            <person name="Brodelius P.E."/>
            <person name="Rose J.K.C."/>
            <person name="Tang K."/>
        </authorList>
    </citation>
    <scope>NUCLEOTIDE SEQUENCE [LARGE SCALE GENOMIC DNA]</scope>
    <source>
        <strain evidence="4">cv. Huhao1</strain>
        <tissue evidence="3">Leaf</tissue>
    </source>
</reference>